<evidence type="ECO:0000313" key="7">
    <source>
        <dbReference type="Proteomes" id="UP000238356"/>
    </source>
</evidence>
<dbReference type="InterPro" id="IPR009057">
    <property type="entry name" value="Homeodomain-like_sf"/>
</dbReference>
<dbReference type="PANTHER" id="PTHR47506">
    <property type="entry name" value="TRANSCRIPTIONAL REGULATORY PROTEIN"/>
    <property type="match status" value="1"/>
</dbReference>
<gene>
    <name evidence="6" type="ORF">C5F51_07020</name>
</gene>
<evidence type="ECO:0000256" key="3">
    <source>
        <dbReference type="ARBA" id="ARBA00023163"/>
    </source>
</evidence>
<evidence type="ECO:0000313" key="6">
    <source>
        <dbReference type="EMBL" id="PPJ31320.1"/>
    </source>
</evidence>
<dbReference type="Pfam" id="PF00440">
    <property type="entry name" value="TetR_N"/>
    <property type="match status" value="1"/>
</dbReference>
<dbReference type="PANTHER" id="PTHR47506:SF6">
    <property type="entry name" value="HTH-TYPE TRANSCRIPTIONAL REPRESSOR NEMR"/>
    <property type="match status" value="1"/>
</dbReference>
<keyword evidence="2 4" id="KW-0238">DNA-binding</keyword>
<accession>A0A2S6AC32</accession>
<dbReference type="EMBL" id="PSZD01000003">
    <property type="protein sequence ID" value="PPJ31320.1"/>
    <property type="molecule type" value="Genomic_DNA"/>
</dbReference>
<dbReference type="AlphaFoldDB" id="A0A2S6AC32"/>
<feature type="domain" description="HTH tetR-type" evidence="5">
    <location>
        <begin position="16"/>
        <end position="76"/>
    </location>
</feature>
<dbReference type="SUPFAM" id="SSF48498">
    <property type="entry name" value="Tetracyclin repressor-like, C-terminal domain"/>
    <property type="match status" value="1"/>
</dbReference>
<proteinExistence type="predicted"/>
<dbReference type="InterPro" id="IPR011075">
    <property type="entry name" value="TetR_C"/>
</dbReference>
<dbReference type="PRINTS" id="PR00455">
    <property type="entry name" value="HTHTETR"/>
</dbReference>
<dbReference type="RefSeq" id="WP_063014072.1">
    <property type="nucleotide sequence ID" value="NZ_JADLQW010000005.1"/>
</dbReference>
<keyword evidence="1" id="KW-0805">Transcription regulation</keyword>
<feature type="DNA-binding region" description="H-T-H motif" evidence="4">
    <location>
        <begin position="39"/>
        <end position="58"/>
    </location>
</feature>
<evidence type="ECO:0000256" key="1">
    <source>
        <dbReference type="ARBA" id="ARBA00023015"/>
    </source>
</evidence>
<dbReference type="SUPFAM" id="SSF46689">
    <property type="entry name" value="Homeodomain-like"/>
    <property type="match status" value="1"/>
</dbReference>
<name>A0A2S6AC32_9NOCA</name>
<dbReference type="Proteomes" id="UP000238356">
    <property type="component" value="Unassembled WGS sequence"/>
</dbReference>
<dbReference type="InterPro" id="IPR001647">
    <property type="entry name" value="HTH_TetR"/>
</dbReference>
<sequence>MTTEARTPRRARSDGERTRSTILRAAASLATVDGLEGLSIGNLAAAIGISKSGLYAHFRSKEELQLATVAEAERILTEEVVQPALAARPGLDQLVAACEAFLGYVERKVFPGGCFFAATSLEMGTRPGPVKDRLTAIQSDFTALLRSCAVTALAQQELPADEDPDLLAFELHAILLGADTKFVLYDDPAYLAMARNVIRRRLRLDQRDTPGGNRLR</sequence>
<organism evidence="6 7">
    <name type="scientific">Nocardia nova</name>
    <dbReference type="NCBI Taxonomy" id="37330"/>
    <lineage>
        <taxon>Bacteria</taxon>
        <taxon>Bacillati</taxon>
        <taxon>Actinomycetota</taxon>
        <taxon>Actinomycetes</taxon>
        <taxon>Mycobacteriales</taxon>
        <taxon>Nocardiaceae</taxon>
        <taxon>Nocardia</taxon>
    </lineage>
</organism>
<comment type="caution">
    <text evidence="6">The sequence shown here is derived from an EMBL/GenBank/DDBJ whole genome shotgun (WGS) entry which is preliminary data.</text>
</comment>
<dbReference type="InterPro" id="IPR036271">
    <property type="entry name" value="Tet_transcr_reg_TetR-rel_C_sf"/>
</dbReference>
<dbReference type="GO" id="GO:0003677">
    <property type="term" value="F:DNA binding"/>
    <property type="evidence" value="ECO:0007669"/>
    <property type="project" value="UniProtKB-UniRule"/>
</dbReference>
<dbReference type="PROSITE" id="PS50977">
    <property type="entry name" value="HTH_TETR_2"/>
    <property type="match status" value="1"/>
</dbReference>
<evidence type="ECO:0000259" key="5">
    <source>
        <dbReference type="PROSITE" id="PS50977"/>
    </source>
</evidence>
<keyword evidence="7" id="KW-1185">Reference proteome</keyword>
<evidence type="ECO:0000256" key="4">
    <source>
        <dbReference type="PROSITE-ProRule" id="PRU00335"/>
    </source>
</evidence>
<protein>
    <submittedName>
        <fullName evidence="6">TetR/AcrR family transcriptional regulator</fullName>
    </submittedName>
</protein>
<dbReference type="Gene3D" id="1.10.10.60">
    <property type="entry name" value="Homeodomain-like"/>
    <property type="match status" value="1"/>
</dbReference>
<evidence type="ECO:0000256" key="2">
    <source>
        <dbReference type="ARBA" id="ARBA00023125"/>
    </source>
</evidence>
<dbReference type="Pfam" id="PF16925">
    <property type="entry name" value="TetR_C_13"/>
    <property type="match status" value="1"/>
</dbReference>
<keyword evidence="3" id="KW-0804">Transcription</keyword>
<dbReference type="Gene3D" id="1.10.357.10">
    <property type="entry name" value="Tetracycline Repressor, domain 2"/>
    <property type="match status" value="1"/>
</dbReference>
<reference evidence="6 7" key="1">
    <citation type="submission" date="2018-02" db="EMBL/GenBank/DDBJ databases">
        <title>8 Nocardia nova and 1 Nocardia cyriacigeorgica strain used for evolution to TMP-SMX.</title>
        <authorList>
            <person name="Mehta H."/>
            <person name="Weng J."/>
            <person name="Shamoo Y."/>
        </authorList>
    </citation>
    <scope>NUCLEOTIDE SEQUENCE [LARGE SCALE GENOMIC DNA]</scope>
    <source>
        <strain evidence="6 7">BAA2227</strain>
    </source>
</reference>